<feature type="region of interest" description="Disordered" evidence="1">
    <location>
        <begin position="265"/>
        <end position="318"/>
    </location>
</feature>
<keyword evidence="2" id="KW-1133">Transmembrane helix</keyword>
<accession>A2FS26</accession>
<feature type="compositionally biased region" description="Polar residues" evidence="1">
    <location>
        <begin position="95"/>
        <end position="147"/>
    </location>
</feature>
<dbReference type="PANTHER" id="PTHR46155:SF1">
    <property type="entry name" value="BIFUNCTIONAL INHIBITOR_LIPID-TRANSFER PROTEIN_SEED STORAGE 2S ALBUMIN SUPERFAMILY PROTEIN"/>
    <property type="match status" value="1"/>
</dbReference>
<sequence>MQSNGSKPVCENTGKAIKRTSTDDYAYARISNTLTQDPQTSDVESPTEYTYVATPITRLPKQTTESYVYPSAKTLEKDLFPFEFSGYSVIPTNAITPHSTPHSTAHSTPHSTPHSTAHSTPHSTPFSTAHSTPFSTAHSTPFSTAHTTPHDTPFSTAHSTAHVTPFTTPFSTAFVTVFETPFGTPFITNFATAASTPQTTANTTPELTPSATPDPGNAIDSNPKSISKTGVIVGVVIGCLIFILLVALLAFYLYKRSKNDVSESSHEISQMSEETDPGNVENEPTMTSLNIQQNPDEIISSSDEPQEKEDNTLTDVFF</sequence>
<name>A2FS26_TRIV3</name>
<dbReference type="KEGG" id="tva:4750003"/>
<dbReference type="RefSeq" id="XP_001305222.1">
    <property type="nucleotide sequence ID" value="XM_001305221.1"/>
</dbReference>
<dbReference type="PANTHER" id="PTHR46155">
    <property type="entry name" value="BIFUNCTIONAL INHIBITOR/LIPID-TRANSFER PROTEIN/SEED STORAGE 2S ALBUMIN SUPERFAMILY PROTEIN"/>
    <property type="match status" value="1"/>
</dbReference>
<dbReference type="VEuPathDB" id="TrichDB:TVAGG3_0796120"/>
<dbReference type="AlphaFoldDB" id="A2FS26"/>
<feature type="compositionally biased region" description="Polar residues" evidence="1">
    <location>
        <begin position="282"/>
        <end position="303"/>
    </location>
</feature>
<dbReference type="CDD" id="cd12087">
    <property type="entry name" value="TM_EGFR-like"/>
    <property type="match status" value="1"/>
</dbReference>
<gene>
    <name evidence="3" type="ORF">TVAG_108090</name>
</gene>
<proteinExistence type="predicted"/>
<dbReference type="EMBL" id="DS113975">
    <property type="protein sequence ID" value="EAX92292.1"/>
    <property type="molecule type" value="Genomic_DNA"/>
</dbReference>
<dbReference type="SMR" id="A2FS26"/>
<feature type="region of interest" description="Disordered" evidence="1">
    <location>
        <begin position="197"/>
        <end position="224"/>
    </location>
</feature>
<evidence type="ECO:0000256" key="2">
    <source>
        <dbReference type="SAM" id="Phobius"/>
    </source>
</evidence>
<evidence type="ECO:0000313" key="3">
    <source>
        <dbReference type="EMBL" id="EAX92292.1"/>
    </source>
</evidence>
<feature type="compositionally biased region" description="Polar residues" evidence="1">
    <location>
        <begin position="197"/>
        <end position="211"/>
    </location>
</feature>
<feature type="region of interest" description="Disordered" evidence="1">
    <location>
        <begin position="95"/>
        <end position="156"/>
    </location>
</feature>
<evidence type="ECO:0000313" key="4">
    <source>
        <dbReference type="Proteomes" id="UP000001542"/>
    </source>
</evidence>
<feature type="transmembrane region" description="Helical" evidence="2">
    <location>
        <begin position="231"/>
        <end position="254"/>
    </location>
</feature>
<reference evidence="3" key="2">
    <citation type="journal article" date="2007" name="Science">
        <title>Draft genome sequence of the sexually transmitted pathogen Trichomonas vaginalis.</title>
        <authorList>
            <person name="Carlton J.M."/>
            <person name="Hirt R.P."/>
            <person name="Silva J.C."/>
            <person name="Delcher A.L."/>
            <person name="Schatz M."/>
            <person name="Zhao Q."/>
            <person name="Wortman J.R."/>
            <person name="Bidwell S.L."/>
            <person name="Alsmark U.C.M."/>
            <person name="Besteiro S."/>
            <person name="Sicheritz-Ponten T."/>
            <person name="Noel C.J."/>
            <person name="Dacks J.B."/>
            <person name="Foster P.G."/>
            <person name="Simillion C."/>
            <person name="Van de Peer Y."/>
            <person name="Miranda-Saavedra D."/>
            <person name="Barton G.J."/>
            <person name="Westrop G.D."/>
            <person name="Mueller S."/>
            <person name="Dessi D."/>
            <person name="Fiori P.L."/>
            <person name="Ren Q."/>
            <person name="Paulsen I."/>
            <person name="Zhang H."/>
            <person name="Bastida-Corcuera F.D."/>
            <person name="Simoes-Barbosa A."/>
            <person name="Brown M.T."/>
            <person name="Hayes R.D."/>
            <person name="Mukherjee M."/>
            <person name="Okumura C.Y."/>
            <person name="Schneider R."/>
            <person name="Smith A.J."/>
            <person name="Vanacova S."/>
            <person name="Villalvazo M."/>
            <person name="Haas B.J."/>
            <person name="Pertea M."/>
            <person name="Feldblyum T.V."/>
            <person name="Utterback T.R."/>
            <person name="Shu C.L."/>
            <person name="Osoegawa K."/>
            <person name="de Jong P.J."/>
            <person name="Hrdy I."/>
            <person name="Horvathova L."/>
            <person name="Zubacova Z."/>
            <person name="Dolezal P."/>
            <person name="Malik S.B."/>
            <person name="Logsdon J.M. Jr."/>
            <person name="Henze K."/>
            <person name="Gupta A."/>
            <person name="Wang C.C."/>
            <person name="Dunne R.L."/>
            <person name="Upcroft J.A."/>
            <person name="Upcroft P."/>
            <person name="White O."/>
            <person name="Salzberg S.L."/>
            <person name="Tang P."/>
            <person name="Chiu C.-H."/>
            <person name="Lee Y.-S."/>
            <person name="Embley T.M."/>
            <person name="Coombs G.H."/>
            <person name="Mottram J.C."/>
            <person name="Tachezy J."/>
            <person name="Fraser-Liggett C.M."/>
            <person name="Johnson P.J."/>
        </authorList>
    </citation>
    <scope>NUCLEOTIDE SEQUENCE [LARGE SCALE GENOMIC DNA]</scope>
    <source>
        <strain evidence="3">G3</strain>
    </source>
</reference>
<keyword evidence="2" id="KW-0812">Transmembrane</keyword>
<keyword evidence="4" id="KW-1185">Reference proteome</keyword>
<dbReference type="OrthoDB" id="8854879at2759"/>
<organism evidence="3 4">
    <name type="scientific">Trichomonas vaginalis (strain ATCC PRA-98 / G3)</name>
    <dbReference type="NCBI Taxonomy" id="412133"/>
    <lineage>
        <taxon>Eukaryota</taxon>
        <taxon>Metamonada</taxon>
        <taxon>Parabasalia</taxon>
        <taxon>Trichomonadida</taxon>
        <taxon>Trichomonadidae</taxon>
        <taxon>Trichomonas</taxon>
    </lineage>
</organism>
<dbReference type="Proteomes" id="UP000001542">
    <property type="component" value="Unassembled WGS sequence"/>
</dbReference>
<evidence type="ECO:0000256" key="1">
    <source>
        <dbReference type="SAM" id="MobiDB-lite"/>
    </source>
</evidence>
<dbReference type="InParanoid" id="A2FS26"/>
<keyword evidence="2" id="KW-0472">Membrane</keyword>
<protein>
    <submittedName>
        <fullName evidence="3">Uncharacterized protein</fullName>
    </submittedName>
</protein>
<dbReference type="VEuPathDB" id="TrichDB:TVAG_108090"/>
<reference evidence="3" key="1">
    <citation type="submission" date="2006-10" db="EMBL/GenBank/DDBJ databases">
        <authorList>
            <person name="Amadeo P."/>
            <person name="Zhao Q."/>
            <person name="Wortman J."/>
            <person name="Fraser-Liggett C."/>
            <person name="Carlton J."/>
        </authorList>
    </citation>
    <scope>NUCLEOTIDE SEQUENCE</scope>
    <source>
        <strain evidence="3">G3</strain>
    </source>
</reference>
<dbReference type="OMA" id="VENEPTM"/>